<evidence type="ECO:0000313" key="2">
    <source>
        <dbReference type="Proteomes" id="UP000295611"/>
    </source>
</evidence>
<keyword evidence="2" id="KW-1185">Reference proteome</keyword>
<comment type="caution">
    <text evidence="1">The sequence shown here is derived from an EMBL/GenBank/DDBJ whole genome shotgun (WGS) entry which is preliminary data.</text>
</comment>
<reference evidence="1 2" key="1">
    <citation type="submission" date="2019-03" db="EMBL/GenBank/DDBJ databases">
        <title>Genomic Encyclopedia of Type Strains, Phase III (KMG-III): the genomes of soil and plant-associated and newly described type strains.</title>
        <authorList>
            <person name="Whitman W."/>
        </authorList>
    </citation>
    <scope>NUCLEOTIDE SEQUENCE [LARGE SCALE GENOMIC DNA]</scope>
    <source>
        <strain evidence="1 2">CECT 8976</strain>
    </source>
</reference>
<organism evidence="1 2">
    <name type="scientific">Paludibacterium purpuratum</name>
    <dbReference type="NCBI Taxonomy" id="1144873"/>
    <lineage>
        <taxon>Bacteria</taxon>
        <taxon>Pseudomonadati</taxon>
        <taxon>Pseudomonadota</taxon>
        <taxon>Betaproteobacteria</taxon>
        <taxon>Neisseriales</taxon>
        <taxon>Chromobacteriaceae</taxon>
        <taxon>Paludibacterium</taxon>
    </lineage>
</organism>
<dbReference type="AlphaFoldDB" id="A0A4R7B399"/>
<sequence length="54" mass="5866">MSTLQQVLGLMQQAIIESYNENERNDAVVLAQVRGLMQQMQGLVSEAIDSGAGE</sequence>
<accession>A0A4R7B399</accession>
<dbReference type="RefSeq" id="WP_166642277.1">
    <property type="nucleotide sequence ID" value="NZ_SNZP01000011.1"/>
</dbReference>
<protein>
    <submittedName>
        <fullName evidence="1">Uncharacterized protein</fullName>
    </submittedName>
</protein>
<dbReference type="EMBL" id="SNZP01000011">
    <property type="protein sequence ID" value="TDR76483.1"/>
    <property type="molecule type" value="Genomic_DNA"/>
</dbReference>
<dbReference type="Proteomes" id="UP000295611">
    <property type="component" value="Unassembled WGS sequence"/>
</dbReference>
<gene>
    <name evidence="1" type="ORF">DFP86_11166</name>
</gene>
<proteinExistence type="predicted"/>
<evidence type="ECO:0000313" key="1">
    <source>
        <dbReference type="EMBL" id="TDR76483.1"/>
    </source>
</evidence>
<name>A0A4R7B399_9NEIS</name>